<keyword evidence="11 16" id="KW-0694">RNA-binding</keyword>
<dbReference type="GO" id="GO:0004826">
    <property type="term" value="F:phenylalanine-tRNA ligase activity"/>
    <property type="evidence" value="ECO:0007669"/>
    <property type="project" value="UniProtKB-EC"/>
</dbReference>
<dbReference type="Pfam" id="PF17759">
    <property type="entry name" value="tRNA_synthFbeta"/>
    <property type="match status" value="1"/>
</dbReference>
<dbReference type="PROSITE" id="PS51447">
    <property type="entry name" value="FDX_ACB"/>
    <property type="match status" value="1"/>
</dbReference>
<dbReference type="SMART" id="SM00873">
    <property type="entry name" value="B3_4"/>
    <property type="match status" value="1"/>
</dbReference>
<keyword evidence="7 15" id="KW-0479">Metal-binding</keyword>
<evidence type="ECO:0000256" key="2">
    <source>
        <dbReference type="ARBA" id="ARBA00008653"/>
    </source>
</evidence>
<keyword evidence="12 15" id="KW-0648">Protein biosynthesis</keyword>
<evidence type="ECO:0000256" key="7">
    <source>
        <dbReference type="ARBA" id="ARBA00022723"/>
    </source>
</evidence>
<reference evidence="21" key="1">
    <citation type="journal article" date="2019" name="Int. J. Syst. Evol. Microbiol.">
        <title>The Global Catalogue of Microorganisms (GCM) 10K type strain sequencing project: providing services to taxonomists for standard genome sequencing and annotation.</title>
        <authorList>
            <consortium name="The Broad Institute Genomics Platform"/>
            <consortium name="The Broad Institute Genome Sequencing Center for Infectious Disease"/>
            <person name="Wu L."/>
            <person name="Ma J."/>
        </authorList>
    </citation>
    <scope>NUCLEOTIDE SEQUENCE [LARGE SCALE GENOMIC DNA]</scope>
    <source>
        <strain evidence="21">CCUG 59858</strain>
    </source>
</reference>
<feature type="binding site" evidence="15">
    <location>
        <position position="459"/>
    </location>
    <ligand>
        <name>Mg(2+)</name>
        <dbReference type="ChEBI" id="CHEBI:18420"/>
        <note>shared with alpha subunit</note>
    </ligand>
</feature>
<comment type="subunit">
    <text evidence="3 15">Tetramer of two alpha and two beta subunits.</text>
</comment>
<dbReference type="HAMAP" id="MF_00283">
    <property type="entry name" value="Phe_tRNA_synth_beta1"/>
    <property type="match status" value="1"/>
</dbReference>
<dbReference type="Proteomes" id="UP001595758">
    <property type="component" value="Unassembled WGS sequence"/>
</dbReference>
<keyword evidence="4 15" id="KW-0963">Cytoplasm</keyword>
<dbReference type="InterPro" id="IPR009061">
    <property type="entry name" value="DNA-bd_dom_put_sf"/>
</dbReference>
<dbReference type="EMBL" id="JBHSAB010000014">
    <property type="protein sequence ID" value="MFC3908800.1"/>
    <property type="molecule type" value="Genomic_DNA"/>
</dbReference>
<dbReference type="NCBIfam" id="NF045760">
    <property type="entry name" value="YtpR"/>
    <property type="match status" value="1"/>
</dbReference>
<dbReference type="SMART" id="SM00896">
    <property type="entry name" value="FDX-ACB"/>
    <property type="match status" value="1"/>
</dbReference>
<evidence type="ECO:0000256" key="13">
    <source>
        <dbReference type="ARBA" id="ARBA00023146"/>
    </source>
</evidence>
<keyword evidence="8 15" id="KW-0547">Nucleotide-binding</keyword>
<comment type="subcellular location">
    <subcellularLocation>
        <location evidence="1 15">Cytoplasm</location>
    </subcellularLocation>
</comment>
<dbReference type="InterPro" id="IPR020825">
    <property type="entry name" value="Phe-tRNA_synthase-like_B3/B4"/>
</dbReference>
<keyword evidence="13 15" id="KW-0030">Aminoacyl-tRNA synthetase</keyword>
<evidence type="ECO:0000313" key="21">
    <source>
        <dbReference type="Proteomes" id="UP001595758"/>
    </source>
</evidence>
<dbReference type="Gene3D" id="3.30.70.380">
    <property type="entry name" value="Ferrodoxin-fold anticodon-binding domain"/>
    <property type="match status" value="1"/>
</dbReference>
<dbReference type="NCBIfam" id="TIGR00472">
    <property type="entry name" value="pheT_bact"/>
    <property type="match status" value="1"/>
</dbReference>
<dbReference type="Gene3D" id="2.40.50.140">
    <property type="entry name" value="Nucleic acid-binding proteins"/>
    <property type="match status" value="1"/>
</dbReference>
<dbReference type="InterPro" id="IPR045864">
    <property type="entry name" value="aa-tRNA-synth_II/BPL/LPL"/>
</dbReference>
<evidence type="ECO:0000259" key="17">
    <source>
        <dbReference type="PROSITE" id="PS50886"/>
    </source>
</evidence>
<dbReference type="InterPro" id="IPR041616">
    <property type="entry name" value="PheRS_beta_core"/>
</dbReference>
<dbReference type="InterPro" id="IPR002547">
    <property type="entry name" value="tRNA-bd_dom"/>
</dbReference>
<keyword evidence="21" id="KW-1185">Reference proteome</keyword>
<dbReference type="Pfam" id="PF03147">
    <property type="entry name" value="FDX-ACB"/>
    <property type="match status" value="1"/>
</dbReference>
<dbReference type="SUPFAM" id="SSF56037">
    <property type="entry name" value="PheT/TilS domain"/>
    <property type="match status" value="1"/>
</dbReference>
<comment type="cofactor">
    <cofactor evidence="15">
        <name>Mg(2+)</name>
        <dbReference type="ChEBI" id="CHEBI:18420"/>
    </cofactor>
    <text evidence="15">Binds 2 magnesium ions per tetramer.</text>
</comment>
<evidence type="ECO:0000259" key="18">
    <source>
        <dbReference type="PROSITE" id="PS51447"/>
    </source>
</evidence>
<dbReference type="EC" id="6.1.1.20" evidence="15"/>
<evidence type="ECO:0000256" key="12">
    <source>
        <dbReference type="ARBA" id="ARBA00022917"/>
    </source>
</evidence>
<dbReference type="Pfam" id="PF03484">
    <property type="entry name" value="B5"/>
    <property type="match status" value="1"/>
</dbReference>
<keyword evidence="6 15" id="KW-0436">Ligase</keyword>
<feature type="domain" description="FDX-ACB" evidence="18">
    <location>
        <begin position="696"/>
        <end position="790"/>
    </location>
</feature>
<keyword evidence="9 15" id="KW-0067">ATP-binding</keyword>
<feature type="binding site" evidence="15">
    <location>
        <position position="463"/>
    </location>
    <ligand>
        <name>Mg(2+)</name>
        <dbReference type="ChEBI" id="CHEBI:18420"/>
        <note>shared with alpha subunit</note>
    </ligand>
</feature>
<dbReference type="Gene3D" id="3.50.40.10">
    <property type="entry name" value="Phenylalanyl-trna Synthetase, Chain B, domain 3"/>
    <property type="match status" value="1"/>
</dbReference>
<proteinExistence type="inferred from homology"/>
<dbReference type="Pfam" id="PF03483">
    <property type="entry name" value="B3_4"/>
    <property type="match status" value="1"/>
</dbReference>
<dbReference type="InterPro" id="IPR045060">
    <property type="entry name" value="Phe-tRNA-ligase_IIc_bsu"/>
</dbReference>
<dbReference type="SUPFAM" id="SSF50249">
    <property type="entry name" value="Nucleic acid-binding proteins"/>
    <property type="match status" value="1"/>
</dbReference>
<dbReference type="Gene3D" id="3.30.56.10">
    <property type="match status" value="2"/>
</dbReference>
<dbReference type="CDD" id="cd00769">
    <property type="entry name" value="PheRS_beta_core"/>
    <property type="match status" value="1"/>
</dbReference>
<protein>
    <recommendedName>
        <fullName evidence="15">Phenylalanine--tRNA ligase beta subunit</fullName>
        <ecNumber evidence="15">6.1.1.20</ecNumber>
    </recommendedName>
    <alternativeName>
        <fullName evidence="15">Phenylalanyl-tRNA synthetase beta subunit</fullName>
        <shortName evidence="15">PheRS</shortName>
    </alternativeName>
</protein>
<organism evidence="20 21">
    <name type="scientific">Legionella dresdenensis</name>
    <dbReference type="NCBI Taxonomy" id="450200"/>
    <lineage>
        <taxon>Bacteria</taxon>
        <taxon>Pseudomonadati</taxon>
        <taxon>Pseudomonadota</taxon>
        <taxon>Gammaproteobacteria</taxon>
        <taxon>Legionellales</taxon>
        <taxon>Legionellaceae</taxon>
        <taxon>Legionella</taxon>
    </lineage>
</organism>
<evidence type="ECO:0000313" key="20">
    <source>
        <dbReference type="EMBL" id="MFC3908800.1"/>
    </source>
</evidence>
<evidence type="ECO:0000256" key="6">
    <source>
        <dbReference type="ARBA" id="ARBA00022598"/>
    </source>
</evidence>
<dbReference type="InterPro" id="IPR005146">
    <property type="entry name" value="B3/B4_tRNA-bd"/>
</dbReference>
<sequence length="791" mass="86835">MKVSENWLREWVNPALAGQQLADLLTMAGLEVDSVSPVAGPFEQVIVAEVTATSAHPQADKLTVCEVNTGSERLQVVCGASNVRAGLKVALAKIGAQLPGGLEIKEARLRGELSQGMLCSATELGLTDSSEGILELDEDAPVGMELRQYLLLDDNVFDVDLTPNRADCLSVLGIAREISALTHTPLTATAINAISPVIDDKKTVTVQAVEACPQYCGRIIRQVNPQGVTPLWMRERLRRSGVRSINAIVDITNYVMLELGQPLHAFDFDTLQGGITVRYGGNNEELELLDGQTITLKENVLVIADDNQPLALAGVMGGLASAVTEKTTTIFLESAYFAPPAIAGVARSYGLFTDSSQRFERGVDSELAVKAIERAAELILQIAGGQAGPVTTATAVEHMPEKTVVSFKPEKVRQLTGLEITSDVMITMLSGLGMTVDASAPIWQVQVPSHRFDIRLDVDLIEEIIRLFGYDKIPGDIMITQLQAGVINPVEQLAMRLNQFFTARAYHETISYSFVDPQLQQALYPDSDALTLLNPISSELSQMRTGMWPGLIASMIHNIHRQQTAIRFFENGVVFEMQQGQLVEHPAIAGLLAGECNGLSWNENTRKYDFYDAKGDLQALFHALKLEQVEFVSQSHPALHPGKSAQILVAGQFAGWCGVLHPRIAEMLDLTDEVVLFELRMKSLLEQPNLRYQPISRFPQIRRDLSFLVDNTVSFAQIEQAVRSVVVPEWLKSFEVFDVYTGVNIPDGRKSLAVALTLQDARRTLIDNEINDVISAIIKVLEEQFSITLRE</sequence>
<dbReference type="RefSeq" id="WP_382342418.1">
    <property type="nucleotide sequence ID" value="NZ_JBHSAB010000014.1"/>
</dbReference>
<evidence type="ECO:0000256" key="5">
    <source>
        <dbReference type="ARBA" id="ARBA00022555"/>
    </source>
</evidence>
<evidence type="ECO:0000256" key="3">
    <source>
        <dbReference type="ARBA" id="ARBA00011209"/>
    </source>
</evidence>
<dbReference type="InterPro" id="IPR036690">
    <property type="entry name" value="Fdx_antiC-bd_sf"/>
</dbReference>
<dbReference type="InterPro" id="IPR005121">
    <property type="entry name" value="Fdx_antiC-bd"/>
</dbReference>
<keyword evidence="5 16" id="KW-0820">tRNA-binding</keyword>
<evidence type="ECO:0000256" key="14">
    <source>
        <dbReference type="ARBA" id="ARBA00049255"/>
    </source>
</evidence>
<dbReference type="PANTHER" id="PTHR10947:SF0">
    <property type="entry name" value="PHENYLALANINE--TRNA LIGASE BETA SUBUNIT"/>
    <property type="match status" value="1"/>
</dbReference>
<dbReference type="SUPFAM" id="SSF55681">
    <property type="entry name" value="Class II aaRS and biotin synthetases"/>
    <property type="match status" value="1"/>
</dbReference>
<dbReference type="PROSITE" id="PS51483">
    <property type="entry name" value="B5"/>
    <property type="match status" value="1"/>
</dbReference>
<dbReference type="InterPro" id="IPR005147">
    <property type="entry name" value="tRNA_synthase_B5-dom"/>
</dbReference>
<evidence type="ECO:0000256" key="1">
    <source>
        <dbReference type="ARBA" id="ARBA00004496"/>
    </source>
</evidence>
<dbReference type="InterPro" id="IPR033714">
    <property type="entry name" value="tRNA_bind_bactPheRS"/>
</dbReference>
<evidence type="ECO:0000256" key="4">
    <source>
        <dbReference type="ARBA" id="ARBA00022490"/>
    </source>
</evidence>
<evidence type="ECO:0000256" key="10">
    <source>
        <dbReference type="ARBA" id="ARBA00022842"/>
    </source>
</evidence>
<dbReference type="PROSITE" id="PS50886">
    <property type="entry name" value="TRBD"/>
    <property type="match status" value="1"/>
</dbReference>
<dbReference type="SMART" id="SM00874">
    <property type="entry name" value="B5"/>
    <property type="match status" value="1"/>
</dbReference>
<dbReference type="SUPFAM" id="SSF54991">
    <property type="entry name" value="Anticodon-binding domain of PheRS"/>
    <property type="match status" value="1"/>
</dbReference>
<comment type="catalytic activity">
    <reaction evidence="14 15">
        <text>tRNA(Phe) + L-phenylalanine + ATP = L-phenylalanyl-tRNA(Phe) + AMP + diphosphate + H(+)</text>
        <dbReference type="Rhea" id="RHEA:19413"/>
        <dbReference type="Rhea" id="RHEA-COMP:9668"/>
        <dbReference type="Rhea" id="RHEA-COMP:9699"/>
        <dbReference type="ChEBI" id="CHEBI:15378"/>
        <dbReference type="ChEBI" id="CHEBI:30616"/>
        <dbReference type="ChEBI" id="CHEBI:33019"/>
        <dbReference type="ChEBI" id="CHEBI:58095"/>
        <dbReference type="ChEBI" id="CHEBI:78442"/>
        <dbReference type="ChEBI" id="CHEBI:78531"/>
        <dbReference type="ChEBI" id="CHEBI:456215"/>
        <dbReference type="EC" id="6.1.1.20"/>
    </reaction>
</comment>
<name>A0ABV8CEN8_9GAMM</name>
<evidence type="ECO:0000256" key="16">
    <source>
        <dbReference type="PROSITE-ProRule" id="PRU00209"/>
    </source>
</evidence>
<keyword evidence="10 15" id="KW-0460">Magnesium</keyword>
<dbReference type="InterPro" id="IPR012340">
    <property type="entry name" value="NA-bd_OB-fold"/>
</dbReference>
<evidence type="ECO:0000259" key="19">
    <source>
        <dbReference type="PROSITE" id="PS51483"/>
    </source>
</evidence>
<evidence type="ECO:0000256" key="11">
    <source>
        <dbReference type="ARBA" id="ARBA00022884"/>
    </source>
</evidence>
<comment type="similarity">
    <text evidence="2 15">Belongs to the phenylalanyl-tRNA synthetase beta subunit family. Type 1 subfamily.</text>
</comment>
<accession>A0ABV8CEN8</accession>
<dbReference type="InterPro" id="IPR004532">
    <property type="entry name" value="Phe-tRNA-ligase_IIc_bsu_bact"/>
</dbReference>
<feature type="domain" description="TRNA-binding" evidence="17">
    <location>
        <begin position="39"/>
        <end position="147"/>
    </location>
</feature>
<gene>
    <name evidence="15 20" type="primary">pheT</name>
    <name evidence="20" type="ORF">ACFORL_06875</name>
</gene>
<evidence type="ECO:0000256" key="15">
    <source>
        <dbReference type="HAMAP-Rule" id="MF_00283"/>
    </source>
</evidence>
<evidence type="ECO:0000256" key="8">
    <source>
        <dbReference type="ARBA" id="ARBA00022741"/>
    </source>
</evidence>
<evidence type="ECO:0000256" key="9">
    <source>
        <dbReference type="ARBA" id="ARBA00022840"/>
    </source>
</evidence>
<dbReference type="PANTHER" id="PTHR10947">
    <property type="entry name" value="PHENYLALANYL-TRNA SYNTHETASE BETA CHAIN AND LEUCINE-RICH REPEAT-CONTAINING PROTEIN 47"/>
    <property type="match status" value="1"/>
</dbReference>
<dbReference type="Pfam" id="PF01588">
    <property type="entry name" value="tRNA_bind"/>
    <property type="match status" value="1"/>
</dbReference>
<dbReference type="CDD" id="cd02796">
    <property type="entry name" value="tRNA_bind_bactPheRS"/>
    <property type="match status" value="1"/>
</dbReference>
<comment type="caution">
    <text evidence="20">The sequence shown here is derived from an EMBL/GenBank/DDBJ whole genome shotgun (WGS) entry which is preliminary data.</text>
</comment>
<feature type="binding site" evidence="15">
    <location>
        <position position="453"/>
    </location>
    <ligand>
        <name>Mg(2+)</name>
        <dbReference type="ChEBI" id="CHEBI:18420"/>
        <note>shared with alpha subunit</note>
    </ligand>
</feature>
<dbReference type="Gene3D" id="3.30.930.10">
    <property type="entry name" value="Bira Bifunctional Protein, Domain 2"/>
    <property type="match status" value="1"/>
</dbReference>
<feature type="binding site" evidence="15">
    <location>
        <position position="462"/>
    </location>
    <ligand>
        <name>Mg(2+)</name>
        <dbReference type="ChEBI" id="CHEBI:18420"/>
        <note>shared with alpha subunit</note>
    </ligand>
</feature>
<dbReference type="SUPFAM" id="SSF46955">
    <property type="entry name" value="Putative DNA-binding domain"/>
    <property type="match status" value="1"/>
</dbReference>
<feature type="domain" description="B5" evidence="19">
    <location>
        <begin position="400"/>
        <end position="475"/>
    </location>
</feature>